<name>A0A1J7JAD4_9PEZI</name>
<evidence type="ECO:0000313" key="4">
    <source>
        <dbReference type="Proteomes" id="UP000182658"/>
    </source>
</evidence>
<proteinExistence type="predicted"/>
<dbReference type="InParanoid" id="A0A1J7JAD4"/>
<dbReference type="EMBL" id="KV875100">
    <property type="protein sequence ID" value="OIW26720.1"/>
    <property type="molecule type" value="Genomic_DNA"/>
</dbReference>
<organism evidence="3 4">
    <name type="scientific">Coniochaeta ligniaria NRRL 30616</name>
    <dbReference type="NCBI Taxonomy" id="1408157"/>
    <lineage>
        <taxon>Eukaryota</taxon>
        <taxon>Fungi</taxon>
        <taxon>Dikarya</taxon>
        <taxon>Ascomycota</taxon>
        <taxon>Pezizomycotina</taxon>
        <taxon>Sordariomycetes</taxon>
        <taxon>Sordariomycetidae</taxon>
        <taxon>Coniochaetales</taxon>
        <taxon>Coniochaetaceae</taxon>
        <taxon>Coniochaeta</taxon>
    </lineage>
</organism>
<evidence type="ECO:0000259" key="2">
    <source>
        <dbReference type="SMART" id="SM00974"/>
    </source>
</evidence>
<dbReference type="SMART" id="SM00974">
    <property type="entry name" value="T5orf172"/>
    <property type="match status" value="1"/>
</dbReference>
<evidence type="ECO:0000313" key="3">
    <source>
        <dbReference type="EMBL" id="OIW26720.1"/>
    </source>
</evidence>
<dbReference type="AlphaFoldDB" id="A0A1J7JAD4"/>
<dbReference type="InterPro" id="IPR018306">
    <property type="entry name" value="Phage_T5_Orf172_DNA-bd"/>
</dbReference>
<protein>
    <recommendedName>
        <fullName evidence="2">Bacteriophage T5 Orf172 DNA-binding domain-containing protein</fullName>
    </recommendedName>
</protein>
<reference evidence="3 4" key="1">
    <citation type="submission" date="2016-10" db="EMBL/GenBank/DDBJ databases">
        <title>Draft genome sequence of Coniochaeta ligniaria NRRL30616, a lignocellulolytic fungus for bioabatement of inhibitors in plant biomass hydrolysates.</title>
        <authorList>
            <consortium name="DOE Joint Genome Institute"/>
            <person name="Jimenez D.J."/>
            <person name="Hector R.E."/>
            <person name="Riley R."/>
            <person name="Sun H."/>
            <person name="Grigoriev I.V."/>
            <person name="Van Elsas J.D."/>
            <person name="Nichols N.N."/>
        </authorList>
    </citation>
    <scope>NUCLEOTIDE SEQUENCE [LARGE SCALE GENOMIC DNA]</scope>
    <source>
        <strain evidence="3 4">NRRL 30616</strain>
    </source>
</reference>
<evidence type="ECO:0000256" key="1">
    <source>
        <dbReference type="SAM" id="MobiDB-lite"/>
    </source>
</evidence>
<dbReference type="Proteomes" id="UP000182658">
    <property type="component" value="Unassembled WGS sequence"/>
</dbReference>
<dbReference type="Pfam" id="PF10544">
    <property type="entry name" value="T5orf172"/>
    <property type="match status" value="1"/>
</dbReference>
<keyword evidence="4" id="KW-1185">Reference proteome</keyword>
<feature type="region of interest" description="Disordered" evidence="1">
    <location>
        <begin position="203"/>
        <end position="273"/>
    </location>
</feature>
<dbReference type="PANTHER" id="PTHR28094:SF1">
    <property type="entry name" value="MEIOTICALLY UP-REGULATED GENE 113 PROTEIN"/>
    <property type="match status" value="1"/>
</dbReference>
<gene>
    <name evidence="3" type="ORF">CONLIGDRAFT_483740</name>
</gene>
<feature type="domain" description="Bacteriophage T5 Orf172 DNA-binding" evidence="2">
    <location>
        <begin position="20"/>
        <end position="111"/>
    </location>
</feature>
<dbReference type="PANTHER" id="PTHR28094">
    <property type="entry name" value="MEIOTICALLY UP-REGULATED GENE 113 PROTEIN"/>
    <property type="match status" value="1"/>
</dbReference>
<dbReference type="InterPro" id="IPR053006">
    <property type="entry name" value="Meiosis_regulatory"/>
</dbReference>
<dbReference type="OrthoDB" id="4740599at2759"/>
<sequence>MPCGDVKPKEKGRVYVWAHKENMRILKIGYTKDNSKTRRTHSKNHASKVTTVCGESEINFEGAFRVEKIVHKQLDEQNIHFICNYPGCETRLHKEWFEWDASDALTLLEQWGRFVQMAYDSAGIITEAARHLVKEKIHDLKPNIQELLDSLAAARADEAVQAGIRRPVLVRETGRAAWVVGKVGKRVSFLRRDEDDVFIAEPDSVSLSSDDDESLSGTGARDGAAAPATIGPHSRRNSWKDKAQSTRHFFSSLKRAAQVPSSSGKQATPYFDT</sequence>
<accession>A0A1J7JAD4</accession>